<dbReference type="Pfam" id="PF16297">
    <property type="entry name" value="DUF4939"/>
    <property type="match status" value="1"/>
</dbReference>
<proteinExistence type="predicted"/>
<keyword evidence="1" id="KW-0812">Transmembrane</keyword>
<feature type="non-terminal residue" evidence="3">
    <location>
        <position position="239"/>
    </location>
</feature>
<dbReference type="InterPro" id="IPR032549">
    <property type="entry name" value="DUF4939"/>
</dbReference>
<dbReference type="Proteomes" id="UP001529510">
    <property type="component" value="Unassembled WGS sequence"/>
</dbReference>
<feature type="non-terminal residue" evidence="3">
    <location>
        <position position="1"/>
    </location>
</feature>
<accession>A0ABD0R1K8</accession>
<feature type="domain" description="DUF4939" evidence="2">
    <location>
        <begin position="115"/>
        <end position="198"/>
    </location>
</feature>
<sequence>SGLQFTYLASRILLDVWTCFSHLLPCCYSAIHWTAQIRSLLNLTTAFCVTVCPINIILLFYTYLRLCLRLCVTEDQTDNIMNTEEAPAPNPNPLTELISAFQAAISPPQPPPSASGSPMALPTLFAGEAAECSGFMLQVQLYIRMQPQQFPTEDSKVAFLTSLLTGKALQWAKAIWNADNPIVNSFEQFTSHFFEVFSTTTSVLPVSDQLFRLQQGSSSVHDYTIHFRTLAAASGWNEI</sequence>
<comment type="caution">
    <text evidence="3">The sequence shown here is derived from an EMBL/GenBank/DDBJ whole genome shotgun (WGS) entry which is preliminary data.</text>
</comment>
<keyword evidence="4" id="KW-1185">Reference proteome</keyword>
<gene>
    <name evidence="3" type="ORF">M9458_010628</name>
</gene>
<evidence type="ECO:0000256" key="1">
    <source>
        <dbReference type="SAM" id="Phobius"/>
    </source>
</evidence>
<keyword evidence="1" id="KW-1133">Transmembrane helix</keyword>
<evidence type="ECO:0000313" key="3">
    <source>
        <dbReference type="EMBL" id="KAL0192332.1"/>
    </source>
</evidence>
<evidence type="ECO:0000259" key="2">
    <source>
        <dbReference type="Pfam" id="PF16297"/>
    </source>
</evidence>
<protein>
    <recommendedName>
        <fullName evidence="2">DUF4939 domain-containing protein</fullName>
    </recommendedName>
</protein>
<keyword evidence="1" id="KW-0472">Membrane</keyword>
<feature type="transmembrane region" description="Helical" evidence="1">
    <location>
        <begin position="43"/>
        <end position="64"/>
    </location>
</feature>
<evidence type="ECO:0000313" key="4">
    <source>
        <dbReference type="Proteomes" id="UP001529510"/>
    </source>
</evidence>
<dbReference type="InterPro" id="IPR032567">
    <property type="entry name" value="RTL1-rel"/>
</dbReference>
<feature type="transmembrane region" description="Helical" evidence="1">
    <location>
        <begin position="12"/>
        <end position="31"/>
    </location>
</feature>
<dbReference type="PANTHER" id="PTHR15503">
    <property type="entry name" value="LDOC1 RELATED"/>
    <property type="match status" value="1"/>
</dbReference>
<dbReference type="EMBL" id="JAMKFB020000005">
    <property type="protein sequence ID" value="KAL0192332.1"/>
    <property type="molecule type" value="Genomic_DNA"/>
</dbReference>
<name>A0ABD0R1K8_CIRMR</name>
<reference evidence="3 4" key="1">
    <citation type="submission" date="2024-05" db="EMBL/GenBank/DDBJ databases">
        <title>Genome sequencing and assembly of Indian major carp, Cirrhinus mrigala (Hamilton, 1822).</title>
        <authorList>
            <person name="Mohindra V."/>
            <person name="Chowdhury L.M."/>
            <person name="Lal K."/>
            <person name="Jena J.K."/>
        </authorList>
    </citation>
    <scope>NUCLEOTIDE SEQUENCE [LARGE SCALE GENOMIC DNA]</scope>
    <source>
        <strain evidence="3">CM1030</strain>
        <tissue evidence="3">Blood</tissue>
    </source>
</reference>
<dbReference type="AlphaFoldDB" id="A0ABD0R1K8"/>
<organism evidence="3 4">
    <name type="scientific">Cirrhinus mrigala</name>
    <name type="common">Mrigala</name>
    <dbReference type="NCBI Taxonomy" id="683832"/>
    <lineage>
        <taxon>Eukaryota</taxon>
        <taxon>Metazoa</taxon>
        <taxon>Chordata</taxon>
        <taxon>Craniata</taxon>
        <taxon>Vertebrata</taxon>
        <taxon>Euteleostomi</taxon>
        <taxon>Actinopterygii</taxon>
        <taxon>Neopterygii</taxon>
        <taxon>Teleostei</taxon>
        <taxon>Ostariophysi</taxon>
        <taxon>Cypriniformes</taxon>
        <taxon>Cyprinidae</taxon>
        <taxon>Labeoninae</taxon>
        <taxon>Labeonini</taxon>
        <taxon>Cirrhinus</taxon>
    </lineage>
</organism>
<dbReference type="PANTHER" id="PTHR15503:SF22">
    <property type="entry name" value="TRANSPOSON TY3-I GAG POLYPROTEIN"/>
    <property type="match status" value="1"/>
</dbReference>